<keyword evidence="2" id="KW-0732">Signal</keyword>
<keyword evidence="4" id="KW-1185">Reference proteome</keyword>
<dbReference type="Proteomes" id="UP000427281">
    <property type="component" value="Chromosome"/>
</dbReference>
<feature type="compositionally biased region" description="Low complexity" evidence="1">
    <location>
        <begin position="388"/>
        <end position="399"/>
    </location>
</feature>
<dbReference type="EMBL" id="CP043930">
    <property type="protein sequence ID" value="QGQ22331.1"/>
    <property type="molecule type" value="Genomic_DNA"/>
</dbReference>
<feature type="region of interest" description="Disordered" evidence="1">
    <location>
        <begin position="388"/>
        <end position="417"/>
    </location>
</feature>
<protein>
    <submittedName>
        <fullName evidence="3">Uncharacterized protein</fullName>
    </submittedName>
</protein>
<dbReference type="AlphaFoldDB" id="A0A6I6AB97"/>
<evidence type="ECO:0000313" key="3">
    <source>
        <dbReference type="EMBL" id="QGQ22331.1"/>
    </source>
</evidence>
<accession>A0A6I6AB97</accession>
<dbReference type="RefSeq" id="WP_155363412.1">
    <property type="nucleotide sequence ID" value="NZ_CP043930.1"/>
</dbReference>
<evidence type="ECO:0000256" key="1">
    <source>
        <dbReference type="SAM" id="MobiDB-lite"/>
    </source>
</evidence>
<name>A0A6I6AB97_9PLAN</name>
<sequence>MNKMSACSLAFLVLSLATGRQAFSQKVFSNWPRPSEIKVRLGAQSVGIPPGRLPGHGYPDMPISVVAKQPLKFLMVCGNDTYLWSGRTLGQSTPVAKVLSPGRSGSLDNNYAGISSVFHDKNNNRIIAFYHAEDSEGIGKVGINGVQGFYGRICVAESPVGNLNFNKIGAAITADQPKKLRAWETEGGPKAAWFAQGVGDPTVCVDSTGQYLLCVYNELSNRLKAGRGVQLCIARSPVGSGGRPGSWKKFYRGSFKTQGIGGHDTPVISAAPKGDAISPHIQYVSEWNRYLLVFSVGIFSEINGNPPRVSESGVYISTSKNATDWTKPIQIKRIFAIFINGQECLMHPFLVIDQVKDDEITGQLMYRYTHLWPREQGYLASTPIHISMNSQTGSQSSRSSMKRRESKPNKPLRQKLADTKWKNDYQGDFHWKKDGRLLLRGVERKWKVIGPNRVRVFFDKHTNDLIFNDDLTSFKQINGKETISGKRQ</sequence>
<feature type="chain" id="PRO_5026348265" evidence="2">
    <location>
        <begin position="23"/>
        <end position="488"/>
    </location>
</feature>
<feature type="signal peptide" evidence="2">
    <location>
        <begin position="1"/>
        <end position="22"/>
    </location>
</feature>
<dbReference type="InterPro" id="IPR023296">
    <property type="entry name" value="Glyco_hydro_beta-prop_sf"/>
</dbReference>
<organism evidence="3 4">
    <name type="scientific">Gimesia benthica</name>
    <dbReference type="NCBI Taxonomy" id="2608982"/>
    <lineage>
        <taxon>Bacteria</taxon>
        <taxon>Pseudomonadati</taxon>
        <taxon>Planctomycetota</taxon>
        <taxon>Planctomycetia</taxon>
        <taxon>Planctomycetales</taxon>
        <taxon>Planctomycetaceae</taxon>
        <taxon>Gimesia</taxon>
    </lineage>
</organism>
<evidence type="ECO:0000256" key="2">
    <source>
        <dbReference type="SAM" id="SignalP"/>
    </source>
</evidence>
<proteinExistence type="predicted"/>
<gene>
    <name evidence="3" type="ORF">F1728_06440</name>
</gene>
<evidence type="ECO:0000313" key="4">
    <source>
        <dbReference type="Proteomes" id="UP000427281"/>
    </source>
</evidence>
<dbReference type="Gene3D" id="2.115.10.20">
    <property type="entry name" value="Glycosyl hydrolase domain, family 43"/>
    <property type="match status" value="1"/>
</dbReference>
<dbReference type="KEGG" id="gim:F1728_06440"/>
<reference evidence="3 4" key="1">
    <citation type="submission" date="2019-09" db="EMBL/GenBank/DDBJ databases">
        <title>Gimesia benthica sp. nov., a novel bacterium isolated from deep-sea water of the Northwest Indian Ocean.</title>
        <authorList>
            <person name="Dai X."/>
        </authorList>
    </citation>
    <scope>NUCLEOTIDE SEQUENCE [LARGE SCALE GENOMIC DNA]</scope>
    <source>
        <strain evidence="3 4">E7</strain>
    </source>
</reference>